<evidence type="ECO:0000313" key="2">
    <source>
        <dbReference type="Proteomes" id="UP000317839"/>
    </source>
</evidence>
<evidence type="ECO:0000313" key="1">
    <source>
        <dbReference type="EMBL" id="TQV74601.1"/>
    </source>
</evidence>
<dbReference type="Proteomes" id="UP000317839">
    <property type="component" value="Unassembled WGS sequence"/>
</dbReference>
<accession>A0A545TBM5</accession>
<dbReference type="AlphaFoldDB" id="A0A545TBM5"/>
<dbReference type="InterPro" id="IPR014989">
    <property type="entry name" value="DUF1839"/>
</dbReference>
<keyword evidence="2" id="KW-1185">Reference proteome</keyword>
<name>A0A545TBM5_9GAMM</name>
<reference evidence="1 2" key="1">
    <citation type="submission" date="2019-06" db="EMBL/GenBank/DDBJ databases">
        <title>Draft genome of Aliikangiella marina GYP-15.</title>
        <authorList>
            <person name="Wang G."/>
        </authorList>
    </citation>
    <scope>NUCLEOTIDE SEQUENCE [LARGE SCALE GENOMIC DNA]</scope>
    <source>
        <strain evidence="1 2">GYP-15</strain>
    </source>
</reference>
<comment type="caution">
    <text evidence="1">The sequence shown here is derived from an EMBL/GenBank/DDBJ whole genome shotgun (WGS) entry which is preliminary data.</text>
</comment>
<dbReference type="Pfam" id="PF08893">
    <property type="entry name" value="DUF1839"/>
    <property type="match status" value="1"/>
</dbReference>
<sequence>MKHKILNLSPDSYQANFIHTQERDWAETNCYVDIWIELLHALKKDPRAALSYTLAIDFEGDQWTFFKFPLNDLKDLYGLDVQELAVWRPVVDHVEEQVALGRPVLVELDSFFLPDTVGMAYQLAHVKSTVAVTAIDKQEKRLGYFHGQSYYELSGDDFDKVFHLDRDYDDAILPPYVEIVKIRKGYEPSDSKMLEIVKQQLIGQLNWLPLQNPFTEYQKRLQADLDWLMSEDMQMFHDYSFATLRQLGACYELSTHFIDWLIENGETSLDGIRAEFKSISELAKVYQFQLARAMSRKKQLDLSTIEKMAEHWDKAMSGLKAKYLQ</sequence>
<organism evidence="1 2">
    <name type="scientific">Aliikangiella marina</name>
    <dbReference type="NCBI Taxonomy" id="1712262"/>
    <lineage>
        <taxon>Bacteria</taxon>
        <taxon>Pseudomonadati</taxon>
        <taxon>Pseudomonadota</taxon>
        <taxon>Gammaproteobacteria</taxon>
        <taxon>Oceanospirillales</taxon>
        <taxon>Pleioneaceae</taxon>
        <taxon>Aliikangiella</taxon>
    </lineage>
</organism>
<dbReference type="RefSeq" id="WP_142941216.1">
    <property type="nucleotide sequence ID" value="NZ_VIKR01000002.1"/>
</dbReference>
<dbReference type="OrthoDB" id="4371620at2"/>
<protein>
    <submittedName>
        <fullName evidence="1">DUF1839 family protein</fullName>
    </submittedName>
</protein>
<proteinExistence type="predicted"/>
<dbReference type="EMBL" id="VIKR01000002">
    <property type="protein sequence ID" value="TQV74601.1"/>
    <property type="molecule type" value="Genomic_DNA"/>
</dbReference>
<gene>
    <name evidence="1" type="ORF">FLL45_06455</name>
</gene>